<dbReference type="Gene3D" id="2.20.100.10">
    <property type="entry name" value="Thrombospondin type-1 (TSP1) repeat"/>
    <property type="match status" value="1"/>
</dbReference>
<feature type="non-terminal residue" evidence="1">
    <location>
        <position position="83"/>
    </location>
</feature>
<evidence type="ECO:0000313" key="2">
    <source>
        <dbReference type="Proteomes" id="UP001529510"/>
    </source>
</evidence>
<gene>
    <name evidence="1" type="ORF">M9458_015874</name>
</gene>
<evidence type="ECO:0000313" key="1">
    <source>
        <dbReference type="EMBL" id="KAL0188775.1"/>
    </source>
</evidence>
<comment type="caution">
    <text evidence="1">The sequence shown here is derived from an EMBL/GenBank/DDBJ whole genome shotgun (WGS) entry which is preliminary data.</text>
</comment>
<organism evidence="1 2">
    <name type="scientific">Cirrhinus mrigala</name>
    <name type="common">Mrigala</name>
    <dbReference type="NCBI Taxonomy" id="683832"/>
    <lineage>
        <taxon>Eukaryota</taxon>
        <taxon>Metazoa</taxon>
        <taxon>Chordata</taxon>
        <taxon>Craniata</taxon>
        <taxon>Vertebrata</taxon>
        <taxon>Euteleostomi</taxon>
        <taxon>Actinopterygii</taxon>
        <taxon>Neopterygii</taxon>
        <taxon>Teleostei</taxon>
        <taxon>Ostariophysi</taxon>
        <taxon>Cypriniformes</taxon>
        <taxon>Cyprinidae</taxon>
        <taxon>Labeoninae</taxon>
        <taxon>Labeonini</taxon>
        <taxon>Cirrhinus</taxon>
    </lineage>
</organism>
<dbReference type="InterPro" id="IPR036383">
    <property type="entry name" value="TSP1_rpt_sf"/>
</dbReference>
<dbReference type="InterPro" id="IPR000884">
    <property type="entry name" value="TSP1_rpt"/>
</dbReference>
<feature type="non-terminal residue" evidence="1">
    <location>
        <position position="1"/>
    </location>
</feature>
<dbReference type="Pfam" id="PF19030">
    <property type="entry name" value="TSP1_ADAMTS"/>
    <property type="match status" value="1"/>
</dbReference>
<dbReference type="Proteomes" id="UP001529510">
    <property type="component" value="Unassembled WGS sequence"/>
</dbReference>
<accession>A0ABD0QRD0</accession>
<dbReference type="AlphaFoldDB" id="A0ABD0QRD0"/>
<keyword evidence="2" id="KW-1185">Reference proteome</keyword>
<dbReference type="EMBL" id="JAMKFB020000007">
    <property type="protein sequence ID" value="KAL0188775.1"/>
    <property type="molecule type" value="Genomic_DNA"/>
</dbReference>
<proteinExistence type="predicted"/>
<reference evidence="1 2" key="1">
    <citation type="submission" date="2024-05" db="EMBL/GenBank/DDBJ databases">
        <title>Genome sequencing and assembly of Indian major carp, Cirrhinus mrigala (Hamilton, 1822).</title>
        <authorList>
            <person name="Mohindra V."/>
            <person name="Chowdhury L.M."/>
            <person name="Lal K."/>
            <person name="Jena J.K."/>
        </authorList>
    </citation>
    <scope>NUCLEOTIDE SEQUENCE [LARGE SCALE GENOMIC DNA]</scope>
    <source>
        <strain evidence="1">CM1030</strain>
        <tissue evidence="1">Blood</tissue>
    </source>
</reference>
<dbReference type="PROSITE" id="PS50092">
    <property type="entry name" value="TSP1"/>
    <property type="match status" value="1"/>
</dbReference>
<protein>
    <submittedName>
        <fullName evidence="1">Uncharacterized protein</fullName>
    </submittedName>
</protein>
<name>A0ABD0QRD0_CIRMR</name>
<sequence>CSASCGAGVRKRELQCGEKDSQGGYTEFPVRRCRNLLKPQADLEQACNNGPCPEPLPPQILQLGPDRGGASVTLGWYSSPWLQ</sequence>